<keyword evidence="3" id="KW-0460">Magnesium</keyword>
<protein>
    <submittedName>
        <fullName evidence="5">L-alanine-DL-glutamate epimerase-like enolase superfamily enzyme</fullName>
    </submittedName>
</protein>
<dbReference type="GO" id="GO:0000287">
    <property type="term" value="F:magnesium ion binding"/>
    <property type="evidence" value="ECO:0007669"/>
    <property type="project" value="TreeGrafter"/>
</dbReference>
<dbReference type="InterPro" id="IPR013342">
    <property type="entry name" value="Mandelate_racemase_C"/>
</dbReference>
<comment type="caution">
    <text evidence="5">The sequence shown here is derived from an EMBL/GenBank/DDBJ whole genome shotgun (WGS) entry which is preliminary data.</text>
</comment>
<evidence type="ECO:0000313" key="5">
    <source>
        <dbReference type="EMBL" id="NYE73742.1"/>
    </source>
</evidence>
<dbReference type="SUPFAM" id="SSF51604">
    <property type="entry name" value="Enolase C-terminal domain-like"/>
    <property type="match status" value="1"/>
</dbReference>
<comment type="cofactor">
    <cofactor evidence="1">
        <name>Mg(2+)</name>
        <dbReference type="ChEBI" id="CHEBI:18420"/>
    </cofactor>
</comment>
<keyword evidence="2" id="KW-0479">Metal-binding</keyword>
<dbReference type="Gene3D" id="3.20.20.120">
    <property type="entry name" value="Enolase-like C-terminal domain"/>
    <property type="match status" value="1"/>
</dbReference>
<evidence type="ECO:0000256" key="3">
    <source>
        <dbReference type="ARBA" id="ARBA00022842"/>
    </source>
</evidence>
<dbReference type="CDD" id="cd03316">
    <property type="entry name" value="MR_like"/>
    <property type="match status" value="1"/>
</dbReference>
<dbReference type="SFLD" id="SFLDS00001">
    <property type="entry name" value="Enolase"/>
    <property type="match status" value="1"/>
</dbReference>
<dbReference type="GO" id="GO:0016836">
    <property type="term" value="F:hydro-lyase activity"/>
    <property type="evidence" value="ECO:0007669"/>
    <property type="project" value="TreeGrafter"/>
</dbReference>
<dbReference type="Pfam" id="PF13378">
    <property type="entry name" value="MR_MLE_C"/>
    <property type="match status" value="1"/>
</dbReference>
<dbReference type="SFLD" id="SFLDG00179">
    <property type="entry name" value="mandelate_racemase"/>
    <property type="match status" value="1"/>
</dbReference>
<evidence type="ECO:0000313" key="6">
    <source>
        <dbReference type="Proteomes" id="UP000569914"/>
    </source>
</evidence>
<feature type="domain" description="Mandelate racemase/muconate lactonizing enzyme C-terminal" evidence="4">
    <location>
        <begin position="147"/>
        <end position="244"/>
    </location>
</feature>
<dbReference type="Gene3D" id="3.30.390.10">
    <property type="entry name" value="Enolase-like, N-terminal domain"/>
    <property type="match status" value="1"/>
</dbReference>
<dbReference type="InterPro" id="IPR046945">
    <property type="entry name" value="RHMD-like"/>
</dbReference>
<keyword evidence="6" id="KW-1185">Reference proteome</keyword>
<dbReference type="SMART" id="SM00922">
    <property type="entry name" value="MR_MLE"/>
    <property type="match status" value="1"/>
</dbReference>
<dbReference type="InterPro" id="IPR029065">
    <property type="entry name" value="Enolase_C-like"/>
</dbReference>
<dbReference type="AlphaFoldDB" id="A0A7Y9LDC3"/>
<dbReference type="SUPFAM" id="SSF54826">
    <property type="entry name" value="Enolase N-terminal domain-like"/>
    <property type="match status" value="1"/>
</dbReference>
<dbReference type="RefSeq" id="WP_179755467.1">
    <property type="nucleotide sequence ID" value="NZ_JACCBU010000001.1"/>
</dbReference>
<gene>
    <name evidence="5" type="ORF">BKA15_005071</name>
</gene>
<accession>A0A7Y9LDC3</accession>
<dbReference type="EMBL" id="JACCBU010000001">
    <property type="protein sequence ID" value="NYE73742.1"/>
    <property type="molecule type" value="Genomic_DNA"/>
</dbReference>
<dbReference type="PANTHER" id="PTHR13794">
    <property type="entry name" value="ENOLASE SUPERFAMILY, MANDELATE RACEMASE"/>
    <property type="match status" value="1"/>
</dbReference>
<sequence length="348" mass="37515">MKITNVEVSITSEAKDHPVRDAIQLLDRNGHTTLTIETDEGVTGQSKIYFGREEHSPAVLAMIIERQLAPVIIGEDPAFIRGIRDRLRTLTDYQGTPGLSTFGMAAIDQALWDLQGKALGVPVWRLLGAQRSAIPTYAMVGWLELDIAGLERVSAKAMEQGFRGVKVKVGGGPLSEDLERVGAVRKVIGDDAALMVDANQAFDYAEALRRGRAYEQLGCRWFEEPLPAADTAGHVRLAEKLDLPIATGENRYGQAAFRDLIERGGVGVVQPDLRRAGGVTDCFEIGLLAAGFNIPYASHGGGAHIHVLAALPNTIYVESGLLPDDSPISLVDGCYPLPDRPGLAGWND</sequence>
<organism evidence="5 6">
    <name type="scientific">Microlunatus parietis</name>
    <dbReference type="NCBI Taxonomy" id="682979"/>
    <lineage>
        <taxon>Bacteria</taxon>
        <taxon>Bacillati</taxon>
        <taxon>Actinomycetota</taxon>
        <taxon>Actinomycetes</taxon>
        <taxon>Propionibacteriales</taxon>
        <taxon>Propionibacteriaceae</taxon>
        <taxon>Microlunatus</taxon>
    </lineage>
</organism>
<dbReference type="GO" id="GO:0016052">
    <property type="term" value="P:carbohydrate catabolic process"/>
    <property type="evidence" value="ECO:0007669"/>
    <property type="project" value="TreeGrafter"/>
</dbReference>
<name>A0A7Y9LDC3_9ACTN</name>
<dbReference type="InterPro" id="IPR029017">
    <property type="entry name" value="Enolase-like_N"/>
</dbReference>
<evidence type="ECO:0000256" key="2">
    <source>
        <dbReference type="ARBA" id="ARBA00022723"/>
    </source>
</evidence>
<dbReference type="Proteomes" id="UP000569914">
    <property type="component" value="Unassembled WGS sequence"/>
</dbReference>
<dbReference type="Pfam" id="PF02746">
    <property type="entry name" value="MR_MLE_N"/>
    <property type="match status" value="1"/>
</dbReference>
<dbReference type="InterPro" id="IPR013341">
    <property type="entry name" value="Mandelate_racemase_N_dom"/>
</dbReference>
<evidence type="ECO:0000259" key="4">
    <source>
        <dbReference type="SMART" id="SM00922"/>
    </source>
</evidence>
<dbReference type="PANTHER" id="PTHR13794:SF58">
    <property type="entry name" value="MITOCHONDRIAL ENOLASE SUPERFAMILY MEMBER 1"/>
    <property type="match status" value="1"/>
</dbReference>
<reference evidence="5 6" key="1">
    <citation type="submission" date="2020-07" db="EMBL/GenBank/DDBJ databases">
        <title>Sequencing the genomes of 1000 actinobacteria strains.</title>
        <authorList>
            <person name="Klenk H.-P."/>
        </authorList>
    </citation>
    <scope>NUCLEOTIDE SEQUENCE [LARGE SCALE GENOMIC DNA]</scope>
    <source>
        <strain evidence="5 6">DSM 22083</strain>
    </source>
</reference>
<dbReference type="InterPro" id="IPR036849">
    <property type="entry name" value="Enolase-like_C_sf"/>
</dbReference>
<proteinExistence type="predicted"/>
<evidence type="ECO:0000256" key="1">
    <source>
        <dbReference type="ARBA" id="ARBA00001946"/>
    </source>
</evidence>